<dbReference type="PANTHER" id="PTHR30273:SF2">
    <property type="entry name" value="PROTEIN FECR"/>
    <property type="match status" value="1"/>
</dbReference>
<evidence type="ECO:0000259" key="2">
    <source>
        <dbReference type="Pfam" id="PF04773"/>
    </source>
</evidence>
<dbReference type="GO" id="GO:0016989">
    <property type="term" value="F:sigma factor antagonist activity"/>
    <property type="evidence" value="ECO:0007669"/>
    <property type="project" value="TreeGrafter"/>
</dbReference>
<keyword evidence="5" id="KW-1185">Reference proteome</keyword>
<feature type="domain" description="Protein FecR C-terminal" evidence="3">
    <location>
        <begin position="296"/>
        <end position="363"/>
    </location>
</feature>
<dbReference type="Gene3D" id="3.55.50.30">
    <property type="match status" value="1"/>
</dbReference>
<keyword evidence="1" id="KW-0812">Transmembrane</keyword>
<sequence>MNFQDYEAIDFACDASFQRYCREEHEADMAFWAQWARQHPEKTAALTGARQLVALLSARQGGRTEQLKQLQDGLTQYERLQQALEEALPVPAEEAPASGTRRLYGRYAAVVAGAILLATGGYFLSRQQHTTPVVTEMAAATIISAGDEPRKSVVLPDGSSLVLRKNSRVELAEGFNRENRELTLTGEAFFDVAQDARKPFMVHTSAFDIKVLGTVFNVSAYTGHPTMEAALFRGKVEITCTQGPARKIVLQPNQKLTVAAPESNKTAVAPVLKVVPLDADPVNHKAREIAWVRNRLEIENEPLADIAVKLEKWYGIRISFADDAVKQYRYSGTFESETVLKALDALQLSYPFNFKMVNDTIIISK</sequence>
<dbReference type="InterPro" id="IPR006860">
    <property type="entry name" value="FecR"/>
</dbReference>
<dbReference type="Proteomes" id="UP000190367">
    <property type="component" value="Unassembled WGS sequence"/>
</dbReference>
<dbReference type="InterPro" id="IPR012373">
    <property type="entry name" value="Ferrdict_sens_TM"/>
</dbReference>
<protein>
    <submittedName>
        <fullName evidence="4">Ferric-dicitrate binding protein FerR, regulates iron transport through sigma-19</fullName>
    </submittedName>
</protein>
<evidence type="ECO:0000313" key="4">
    <source>
        <dbReference type="EMBL" id="SJZ48662.1"/>
    </source>
</evidence>
<dbReference type="AlphaFoldDB" id="A0A1T4L1P9"/>
<dbReference type="PIRSF" id="PIRSF018266">
    <property type="entry name" value="FecR"/>
    <property type="match status" value="1"/>
</dbReference>
<dbReference type="Pfam" id="PF16344">
    <property type="entry name" value="FecR_C"/>
    <property type="match status" value="1"/>
</dbReference>
<feature type="transmembrane region" description="Helical" evidence="1">
    <location>
        <begin position="107"/>
        <end position="125"/>
    </location>
</feature>
<gene>
    <name evidence="4" type="ORF">SAMN04488128_101434</name>
</gene>
<dbReference type="STRING" id="634771.SAMN04488128_101434"/>
<proteinExistence type="predicted"/>
<reference evidence="5" key="1">
    <citation type="submission" date="2017-02" db="EMBL/GenBank/DDBJ databases">
        <authorList>
            <person name="Varghese N."/>
            <person name="Submissions S."/>
        </authorList>
    </citation>
    <scope>NUCLEOTIDE SEQUENCE [LARGE SCALE GENOMIC DNA]</scope>
    <source>
        <strain evidence="5">DSM 22224</strain>
    </source>
</reference>
<dbReference type="PANTHER" id="PTHR30273">
    <property type="entry name" value="PERIPLASMIC SIGNAL SENSOR AND SIGMA FACTOR ACTIVATOR FECR-RELATED"/>
    <property type="match status" value="1"/>
</dbReference>
<dbReference type="Gene3D" id="2.60.120.1440">
    <property type="match status" value="1"/>
</dbReference>
<evidence type="ECO:0000259" key="3">
    <source>
        <dbReference type="Pfam" id="PF16344"/>
    </source>
</evidence>
<evidence type="ECO:0000256" key="1">
    <source>
        <dbReference type="SAM" id="Phobius"/>
    </source>
</evidence>
<keyword evidence="1" id="KW-0472">Membrane</keyword>
<dbReference type="InterPro" id="IPR032508">
    <property type="entry name" value="FecR_C"/>
</dbReference>
<name>A0A1T4L1P9_9BACT</name>
<dbReference type="EMBL" id="FUWZ01000001">
    <property type="protein sequence ID" value="SJZ48662.1"/>
    <property type="molecule type" value="Genomic_DNA"/>
</dbReference>
<keyword evidence="1" id="KW-1133">Transmembrane helix</keyword>
<evidence type="ECO:0000313" key="5">
    <source>
        <dbReference type="Proteomes" id="UP000190367"/>
    </source>
</evidence>
<accession>A0A1T4L1P9</accession>
<dbReference type="Pfam" id="PF04773">
    <property type="entry name" value="FecR"/>
    <property type="match status" value="1"/>
</dbReference>
<organism evidence="4 5">
    <name type="scientific">Chitinophaga eiseniae</name>
    <dbReference type="NCBI Taxonomy" id="634771"/>
    <lineage>
        <taxon>Bacteria</taxon>
        <taxon>Pseudomonadati</taxon>
        <taxon>Bacteroidota</taxon>
        <taxon>Chitinophagia</taxon>
        <taxon>Chitinophagales</taxon>
        <taxon>Chitinophagaceae</taxon>
        <taxon>Chitinophaga</taxon>
    </lineage>
</organism>
<feature type="domain" description="FecR protein" evidence="2">
    <location>
        <begin position="143"/>
        <end position="237"/>
    </location>
</feature>
<dbReference type="OrthoDB" id="1523735at2"/>
<dbReference type="RefSeq" id="WP_078667123.1">
    <property type="nucleotide sequence ID" value="NZ_FUWZ01000001.1"/>
</dbReference>